<dbReference type="AlphaFoldDB" id="A0A5M6CZH0"/>
<proteinExistence type="predicted"/>
<comment type="caution">
    <text evidence="3">The sequence shown here is derived from an EMBL/GenBank/DDBJ whole genome shotgun (WGS) entry which is preliminary data.</text>
</comment>
<evidence type="ECO:0000259" key="2">
    <source>
        <dbReference type="Pfam" id="PF05569"/>
    </source>
</evidence>
<keyword evidence="1" id="KW-1133">Transmembrane helix</keyword>
<dbReference type="PANTHER" id="PTHR34978">
    <property type="entry name" value="POSSIBLE SENSOR-TRANSDUCER PROTEIN BLAR"/>
    <property type="match status" value="1"/>
</dbReference>
<feature type="transmembrane region" description="Helical" evidence="1">
    <location>
        <begin position="267"/>
        <end position="285"/>
    </location>
</feature>
<dbReference type="InterPro" id="IPR052173">
    <property type="entry name" value="Beta-lactam_resp_regulator"/>
</dbReference>
<keyword evidence="4" id="KW-1185">Reference proteome</keyword>
<dbReference type="Pfam" id="PF05569">
    <property type="entry name" value="Peptidase_M56"/>
    <property type="match status" value="1"/>
</dbReference>
<evidence type="ECO:0000256" key="1">
    <source>
        <dbReference type="SAM" id="Phobius"/>
    </source>
</evidence>
<protein>
    <submittedName>
        <fullName evidence="3">M56 family metallopeptidase</fullName>
    </submittedName>
</protein>
<dbReference type="CDD" id="cd07341">
    <property type="entry name" value="M56_BlaR1_MecR1_like"/>
    <property type="match status" value="1"/>
</dbReference>
<name>A0A5M6CZH0_9FLAO</name>
<keyword evidence="1" id="KW-0812">Transmembrane</keyword>
<dbReference type="RefSeq" id="WP_150009496.1">
    <property type="nucleotide sequence ID" value="NZ_VWSG01000001.1"/>
</dbReference>
<feature type="domain" description="Peptidase M56" evidence="2">
    <location>
        <begin position="161"/>
        <end position="256"/>
    </location>
</feature>
<dbReference type="InterPro" id="IPR008756">
    <property type="entry name" value="Peptidase_M56"/>
</dbReference>
<dbReference type="PANTHER" id="PTHR34978:SF3">
    <property type="entry name" value="SLR0241 PROTEIN"/>
    <property type="match status" value="1"/>
</dbReference>
<evidence type="ECO:0000313" key="3">
    <source>
        <dbReference type="EMBL" id="KAA5538255.1"/>
    </source>
</evidence>
<dbReference type="EMBL" id="VWSG01000001">
    <property type="protein sequence ID" value="KAA5538255.1"/>
    <property type="molecule type" value="Genomic_DNA"/>
</dbReference>
<accession>A0A5M6CZH0</accession>
<feature type="transmembrane region" description="Helical" evidence="1">
    <location>
        <begin position="93"/>
        <end position="117"/>
    </location>
</feature>
<feature type="transmembrane region" description="Helical" evidence="1">
    <location>
        <begin position="35"/>
        <end position="55"/>
    </location>
</feature>
<reference evidence="3 4" key="1">
    <citation type="submission" date="2019-09" db="EMBL/GenBank/DDBJ databases">
        <title>Genome sequence and assembly of Flavobacterium sp.</title>
        <authorList>
            <person name="Chhetri G."/>
        </authorList>
    </citation>
    <scope>NUCLEOTIDE SEQUENCE [LARGE SCALE GENOMIC DNA]</scope>
    <source>
        <strain evidence="3 4">SNL9</strain>
    </source>
</reference>
<evidence type="ECO:0000313" key="4">
    <source>
        <dbReference type="Proteomes" id="UP000325141"/>
    </source>
</evidence>
<sequence>MILYLLQLTFLWSIFSLVYHFILSKKTIYVFNRSYLLLTFVGSLLIPLIPFNLLFENVNYLQSVSSSNINVLNEVVVDISNKTTQYSYGYFDVIWIVYTLGFVAFMIHFIIGLIKILKLKRSSQKKAFEGITVCKLPQENQAFSFFTTVFLNEAVFSDLKNNKAIWLHEKAHVKQLHSFDVLLVELMKIIFWFHPLVYLYRKNIKMNHEYLADEEVLKEIDNVKDYQHKLIDHIEQTNILLASTFNYKLTQKRIMMMTIKTKKQTKLATKFFTLFVVTGILTIVACTNKEELQPDSKSKKNDLPYAEIQIDEKVSSAYDSSEKALQLVQQKAKPSEGIQTFYNEFIRKFNLPKDPLLNTNNEIKIKLKFIIEKDGSFSEITGTSEDSEVLVDEAIRVLKTMPKWIPAEHEGKIVRSTFILPIKIKVNL</sequence>
<dbReference type="Proteomes" id="UP000325141">
    <property type="component" value="Unassembled WGS sequence"/>
</dbReference>
<feature type="transmembrane region" description="Helical" evidence="1">
    <location>
        <begin position="6"/>
        <end position="23"/>
    </location>
</feature>
<keyword evidence="1" id="KW-0472">Membrane</keyword>
<dbReference type="Gene3D" id="3.30.1150.10">
    <property type="match status" value="1"/>
</dbReference>
<dbReference type="SUPFAM" id="SSF74653">
    <property type="entry name" value="TolA/TonB C-terminal domain"/>
    <property type="match status" value="1"/>
</dbReference>
<gene>
    <name evidence="3" type="ORF">F0460_01235</name>
</gene>
<organism evidence="3 4">
    <name type="scientific">Paenimyroides baculatum</name>
    <dbReference type="NCBI Taxonomy" id="2608000"/>
    <lineage>
        <taxon>Bacteria</taxon>
        <taxon>Pseudomonadati</taxon>
        <taxon>Bacteroidota</taxon>
        <taxon>Flavobacteriia</taxon>
        <taxon>Flavobacteriales</taxon>
        <taxon>Flavobacteriaceae</taxon>
        <taxon>Paenimyroides</taxon>
    </lineage>
</organism>